<dbReference type="STRING" id="337451.A0A3S3MSE7"/>
<dbReference type="SUPFAM" id="SSF81923">
    <property type="entry name" value="Double Clp-N motif"/>
    <property type="match status" value="1"/>
</dbReference>
<feature type="region of interest" description="Disordered" evidence="4">
    <location>
        <begin position="685"/>
        <end position="707"/>
    </location>
</feature>
<dbReference type="PROSITE" id="PS51903">
    <property type="entry name" value="CLP_R"/>
    <property type="match status" value="1"/>
</dbReference>
<dbReference type="OrthoDB" id="750498at2759"/>
<dbReference type="Pfam" id="PF02861">
    <property type="entry name" value="Clp_N"/>
    <property type="match status" value="1"/>
</dbReference>
<evidence type="ECO:0000313" key="7">
    <source>
        <dbReference type="Proteomes" id="UP000283530"/>
    </source>
</evidence>
<protein>
    <submittedName>
        <fullName evidence="6">Protein SMAX1-LIKE 3-like protein</fullName>
    </submittedName>
</protein>
<evidence type="ECO:0000256" key="1">
    <source>
        <dbReference type="ARBA" id="ARBA00008675"/>
    </source>
</evidence>
<dbReference type="Gene3D" id="1.10.1780.10">
    <property type="entry name" value="Clp, N-terminal domain"/>
    <property type="match status" value="1"/>
</dbReference>
<evidence type="ECO:0000256" key="2">
    <source>
        <dbReference type="ARBA" id="ARBA00022737"/>
    </source>
</evidence>
<comment type="caution">
    <text evidence="6">The sequence shown here is derived from an EMBL/GenBank/DDBJ whole genome shotgun (WGS) entry which is preliminary data.</text>
</comment>
<dbReference type="InterPro" id="IPR027417">
    <property type="entry name" value="P-loop_NTPase"/>
</dbReference>
<dbReference type="Gene3D" id="3.40.50.300">
    <property type="entry name" value="P-loop containing nucleotide triphosphate hydrolases"/>
    <property type="match status" value="2"/>
</dbReference>
<dbReference type="InterPro" id="IPR051650">
    <property type="entry name" value="SL_signaling_regulator"/>
</dbReference>
<evidence type="ECO:0000313" key="6">
    <source>
        <dbReference type="EMBL" id="RWR85241.1"/>
    </source>
</evidence>
<keyword evidence="2 3" id="KW-0677">Repeat</keyword>
<feature type="region of interest" description="Disordered" evidence="4">
    <location>
        <begin position="781"/>
        <end position="806"/>
    </location>
</feature>
<feature type="compositionally biased region" description="Low complexity" evidence="4">
    <location>
        <begin position="685"/>
        <end position="694"/>
    </location>
</feature>
<evidence type="ECO:0000256" key="3">
    <source>
        <dbReference type="PROSITE-ProRule" id="PRU01251"/>
    </source>
</evidence>
<evidence type="ECO:0000256" key="4">
    <source>
        <dbReference type="SAM" id="MobiDB-lite"/>
    </source>
</evidence>
<dbReference type="PANTHER" id="PTHR43572">
    <property type="entry name" value="CHAPERONE PROTEIN CLPD, CHLOROPLASTIC"/>
    <property type="match status" value="1"/>
</dbReference>
<reference evidence="6 7" key="1">
    <citation type="journal article" date="2019" name="Nat. Plants">
        <title>Stout camphor tree genome fills gaps in understanding of flowering plant genome evolution.</title>
        <authorList>
            <person name="Chaw S.M."/>
            <person name="Liu Y.C."/>
            <person name="Wu Y.W."/>
            <person name="Wang H.Y."/>
            <person name="Lin C.I."/>
            <person name="Wu C.S."/>
            <person name="Ke H.M."/>
            <person name="Chang L.Y."/>
            <person name="Hsu C.Y."/>
            <person name="Yang H.T."/>
            <person name="Sudianto E."/>
            <person name="Hsu M.H."/>
            <person name="Wu K.P."/>
            <person name="Wang L.N."/>
            <person name="Leebens-Mack J.H."/>
            <person name="Tsai I.J."/>
        </authorList>
    </citation>
    <scope>NUCLEOTIDE SEQUENCE [LARGE SCALE GENOMIC DNA]</scope>
    <source>
        <strain evidence="7">cv. Chaw 1501</strain>
        <tissue evidence="6">Young leaves</tissue>
    </source>
</reference>
<feature type="compositionally biased region" description="Basic and acidic residues" evidence="4">
    <location>
        <begin position="695"/>
        <end position="707"/>
    </location>
</feature>
<sequence length="842" mass="93473">MRAEGFTLQQALTVEAAGIVKQAVSLARRRGHAQVTPLHVANTMLASSTGLLRTACLQSHSHPLQCKALELCFNVALNRLPASASSPMMSHQMHHPSLSNALVAAFKRAQAHQRRGSIENQQQALLVVKVELEQLIISILDDPSVSRVMREAGFSSTQVKTNVEQTVSLEICEASPPVLTESNEGGHLLVLGRAVSLSPFPMVRDSKAREEDVKCLVESLVDRRKKSTVIVGECLATAEEIARGVMDKVDKGEVPEALRDVQFISFHLFSYGHLSKEAVEQKIRGIRNLVKSNLGRGVLLYLGDLKWVAEYMASEQRRNYNCPVEHMVMELGRLVCGVGESRMIRLLGIASYQTYMKCRIGLPSLETILGLHPITVPAGSLGLSLSPDSDSQGQLGNISAGDGLGWSLLQEGSEKPLTCFSNVSFLESNKVHSSQSSATCHNPNTSSSTLPSWLQQYKEENKSLTSNDQNCLQVRDLCKNWNSTGNSVHKHHHHPHPPERTLSFSSISPTSSISSYDQQYPKLYQAPQMWPLAVDAKNQWKEHRFWISDVADEVLVSNSRVHKDAKPVHLDNLNHNMSPNFTFSKSEMDYVQRFKELNAESLKTLCNSLEEKVPWQQDIIPEIASTILQCRSAMIRRKGKVKPNEAKEDTWLFFQGADAEGKEKIARELASLIFGSQTNFISIGSSTFSSPTRSDSSEDFRPKRSRAESGSSFLEKLAHAISSNPHRIFLVEDIEQVDNYSQLGIKNAIQTGRIRNSNRDEVNLSDAIIILSSEGSDLRSRVSSPVKQRPDTEEEEEAVECEKEASSSVSLDLNLSLEDRKETFFDNFGLLESVDGLSVFKL</sequence>
<dbReference type="InterPro" id="IPR036628">
    <property type="entry name" value="Clp_N_dom_sf"/>
</dbReference>
<organism evidence="6 7">
    <name type="scientific">Cinnamomum micranthum f. kanehirae</name>
    <dbReference type="NCBI Taxonomy" id="337451"/>
    <lineage>
        <taxon>Eukaryota</taxon>
        <taxon>Viridiplantae</taxon>
        <taxon>Streptophyta</taxon>
        <taxon>Embryophyta</taxon>
        <taxon>Tracheophyta</taxon>
        <taxon>Spermatophyta</taxon>
        <taxon>Magnoliopsida</taxon>
        <taxon>Magnoliidae</taxon>
        <taxon>Laurales</taxon>
        <taxon>Lauraceae</taxon>
        <taxon>Cinnamomum</taxon>
    </lineage>
</organism>
<evidence type="ECO:0000259" key="5">
    <source>
        <dbReference type="PROSITE" id="PS51903"/>
    </source>
</evidence>
<accession>A0A3S3MSE7</accession>
<comment type="similarity">
    <text evidence="1">Belongs to the ClpA/ClpB family.</text>
</comment>
<name>A0A3S3MSE7_9MAGN</name>
<dbReference type="Pfam" id="PF23569">
    <property type="entry name" value="NBD_SMAX1"/>
    <property type="match status" value="1"/>
</dbReference>
<dbReference type="SUPFAM" id="SSF52540">
    <property type="entry name" value="P-loop containing nucleoside triphosphate hydrolases"/>
    <property type="match status" value="1"/>
</dbReference>
<proteinExistence type="inferred from homology"/>
<dbReference type="PANTHER" id="PTHR43572:SF31">
    <property type="entry name" value="PROTEIN SMAX1-LIKE 3"/>
    <property type="match status" value="1"/>
</dbReference>
<dbReference type="EMBL" id="QPKB01000005">
    <property type="protein sequence ID" value="RWR85241.1"/>
    <property type="molecule type" value="Genomic_DNA"/>
</dbReference>
<dbReference type="InterPro" id="IPR004176">
    <property type="entry name" value="Clp_R_N"/>
</dbReference>
<feature type="domain" description="Clp R" evidence="5">
    <location>
        <begin position="8"/>
        <end position="170"/>
    </location>
</feature>
<dbReference type="Proteomes" id="UP000283530">
    <property type="component" value="Unassembled WGS sequence"/>
</dbReference>
<gene>
    <name evidence="6" type="ORF">CKAN_01409400</name>
</gene>
<keyword evidence="7" id="KW-1185">Reference proteome</keyword>
<dbReference type="InterPro" id="IPR058680">
    <property type="entry name" value="NBD_SMAX1-like"/>
</dbReference>
<dbReference type="AlphaFoldDB" id="A0A3S3MSE7"/>